<evidence type="ECO:0000256" key="3">
    <source>
        <dbReference type="ARBA" id="ARBA00025734"/>
    </source>
</evidence>
<name>A0A8J1Y7S8_OWEFU</name>
<dbReference type="PANTHER" id="PTHR10276:SF3">
    <property type="entry name" value="CORE-BINDING FACTOR SUBUNIT BETA"/>
    <property type="match status" value="1"/>
</dbReference>
<evidence type="ECO:0000313" key="5">
    <source>
        <dbReference type="Proteomes" id="UP000749559"/>
    </source>
</evidence>
<comment type="similarity">
    <text evidence="3">Belongs to the CBF-beta family.</text>
</comment>
<proteinExistence type="inferred from homology"/>
<keyword evidence="2" id="KW-0539">Nucleus</keyword>
<comment type="caution">
    <text evidence="4">The sequence shown here is derived from an EMBL/GenBank/DDBJ whole genome shotgun (WGS) entry which is preliminary data.</text>
</comment>
<dbReference type="GO" id="GO:0016513">
    <property type="term" value="C:core-binding factor complex"/>
    <property type="evidence" value="ECO:0007669"/>
    <property type="project" value="TreeGrafter"/>
</dbReference>
<dbReference type="EMBL" id="CAIIXF020000003">
    <property type="protein sequence ID" value="CAH1780532.1"/>
    <property type="molecule type" value="Genomic_DNA"/>
</dbReference>
<dbReference type="Gene3D" id="2.40.250.10">
    <property type="entry name" value="Core binding factor, beta subunit"/>
    <property type="match status" value="1"/>
</dbReference>
<sequence length="224" mass="26877">MKDSLTMLPVAPDTFSLDLKPFLKYKMPRVVPDQRSKFENDEFFRKLSRESEIRFTGYKDRPHHERQARFEADVREGHADIAFTNSGTNFVLNFLANVWSDRPEERVITKEFLDFEKEVGKVHLKSQFILNGVCVLWRGWVDLTRLDGVGYLQYDDERAQIEDNILRDQIEQYNQRIREFEERHRQIRQQQERHAEQEVELAKSKSWFPTKKTYGPVKSQYSKW</sequence>
<dbReference type="SUPFAM" id="SSF50723">
    <property type="entry name" value="Core binding factor beta, CBF"/>
    <property type="match status" value="1"/>
</dbReference>
<dbReference type="InterPro" id="IPR003417">
    <property type="entry name" value="CBF_beta"/>
</dbReference>
<evidence type="ECO:0000313" key="4">
    <source>
        <dbReference type="EMBL" id="CAH1780532.1"/>
    </source>
</evidence>
<protein>
    <submittedName>
        <fullName evidence="4">Uncharacterized protein</fullName>
    </submittedName>
</protein>
<keyword evidence="5" id="KW-1185">Reference proteome</keyword>
<dbReference type="GO" id="GO:0003713">
    <property type="term" value="F:transcription coactivator activity"/>
    <property type="evidence" value="ECO:0007669"/>
    <property type="project" value="InterPro"/>
</dbReference>
<evidence type="ECO:0000256" key="2">
    <source>
        <dbReference type="ARBA" id="ARBA00023242"/>
    </source>
</evidence>
<evidence type="ECO:0000256" key="1">
    <source>
        <dbReference type="ARBA" id="ARBA00004123"/>
    </source>
</evidence>
<dbReference type="InterPro" id="IPR036552">
    <property type="entry name" value="CBF_bsu_sf"/>
</dbReference>
<dbReference type="OrthoDB" id="10026505at2759"/>
<dbReference type="FunFam" id="2.40.250.10:FF:000001">
    <property type="entry name" value="Core-binding factor subunit beta"/>
    <property type="match status" value="1"/>
</dbReference>
<dbReference type="PANTHER" id="PTHR10276">
    <property type="entry name" value="CORE-BINDING FACTOR, BETA SUBUNIT"/>
    <property type="match status" value="1"/>
</dbReference>
<accession>A0A8J1Y7S8</accession>
<dbReference type="Pfam" id="PF02312">
    <property type="entry name" value="CBF_beta"/>
    <property type="match status" value="1"/>
</dbReference>
<comment type="subcellular location">
    <subcellularLocation>
        <location evidence="1">Nucleus</location>
    </subcellularLocation>
</comment>
<organism evidence="4 5">
    <name type="scientific">Owenia fusiformis</name>
    <name type="common">Polychaete worm</name>
    <dbReference type="NCBI Taxonomy" id="6347"/>
    <lineage>
        <taxon>Eukaryota</taxon>
        <taxon>Metazoa</taxon>
        <taxon>Spiralia</taxon>
        <taxon>Lophotrochozoa</taxon>
        <taxon>Annelida</taxon>
        <taxon>Polychaeta</taxon>
        <taxon>Sedentaria</taxon>
        <taxon>Canalipalpata</taxon>
        <taxon>Sabellida</taxon>
        <taxon>Oweniida</taxon>
        <taxon>Oweniidae</taxon>
        <taxon>Owenia</taxon>
    </lineage>
</organism>
<dbReference type="GO" id="GO:0043565">
    <property type="term" value="F:sequence-specific DNA binding"/>
    <property type="evidence" value="ECO:0007669"/>
    <property type="project" value="TreeGrafter"/>
</dbReference>
<dbReference type="AlphaFoldDB" id="A0A8J1Y7S8"/>
<dbReference type="Proteomes" id="UP000749559">
    <property type="component" value="Unassembled WGS sequence"/>
</dbReference>
<reference evidence="4" key="1">
    <citation type="submission" date="2022-03" db="EMBL/GenBank/DDBJ databases">
        <authorList>
            <person name="Martin C."/>
        </authorList>
    </citation>
    <scope>NUCLEOTIDE SEQUENCE</scope>
</reference>
<dbReference type="GO" id="GO:0006357">
    <property type="term" value="P:regulation of transcription by RNA polymerase II"/>
    <property type="evidence" value="ECO:0007669"/>
    <property type="project" value="TreeGrafter"/>
</dbReference>
<gene>
    <name evidence="4" type="ORF">OFUS_LOCUS7217</name>
</gene>